<dbReference type="STRING" id="270498.CHK_3027"/>
<dbReference type="PANTHER" id="PTHR18964">
    <property type="entry name" value="ROK (REPRESSOR, ORF, KINASE) FAMILY"/>
    <property type="match status" value="1"/>
</dbReference>
<dbReference type="AlphaFoldDB" id="A0A0M2NAC8"/>
<evidence type="ECO:0000313" key="2">
    <source>
        <dbReference type="EMBL" id="KKI49449.1"/>
    </source>
</evidence>
<dbReference type="PROSITE" id="PS01125">
    <property type="entry name" value="ROK"/>
    <property type="match status" value="1"/>
</dbReference>
<dbReference type="GO" id="GO:0016301">
    <property type="term" value="F:kinase activity"/>
    <property type="evidence" value="ECO:0007669"/>
    <property type="project" value="UniProtKB-KW"/>
</dbReference>
<sequence length="308" mass="32736">MKKNIGIDIGGTKVLMGVVDEQGTVHAEKKIAMEPAKPPKEMIGEIARALKKMLEDAGIRLGEIGFIGAGVPGTTNTKTGIVEYCPNISWVDVPAGEYFRQALGREVLLSQDSWLAALGESLFGAGKNYDSIACITLGTGIGCGLIYDRKIFGGGLGTAGELGHTVFVPGGRDCPCGRQGCLERYSSGTGILLEAKERYPDAFSGVKRTEDVFELAYGGNEPAKEVIADCVDKLAFGIAALVNLVAPQAVVISGGLCVHEELVVAPLEREVYRQGYVAWTRKKQFRILPAELGSRAPMIGASALYRGI</sequence>
<reference evidence="2 3" key="1">
    <citation type="submission" date="2015-04" db="EMBL/GenBank/DDBJ databases">
        <title>Draft genome sequence of bacteremic isolate Catabacter hongkongensis type strain HKU16T.</title>
        <authorList>
            <person name="Lau S.K."/>
            <person name="Teng J.L."/>
            <person name="Huang Y."/>
            <person name="Curreem S.O."/>
            <person name="Tsui S.K."/>
            <person name="Woo P.C."/>
        </authorList>
    </citation>
    <scope>NUCLEOTIDE SEQUENCE [LARGE SCALE GENOMIC DNA]</scope>
    <source>
        <strain evidence="2 3">HKU16</strain>
    </source>
</reference>
<organism evidence="2 3">
    <name type="scientific">Christensenella hongkongensis</name>
    <dbReference type="NCBI Taxonomy" id="270498"/>
    <lineage>
        <taxon>Bacteria</taxon>
        <taxon>Bacillati</taxon>
        <taxon>Bacillota</taxon>
        <taxon>Clostridia</taxon>
        <taxon>Christensenellales</taxon>
        <taxon>Christensenellaceae</taxon>
        <taxon>Christensenella</taxon>
    </lineage>
</organism>
<keyword evidence="2" id="KW-0808">Transferase</keyword>
<dbReference type="Proteomes" id="UP000034076">
    <property type="component" value="Unassembled WGS sequence"/>
</dbReference>
<accession>A0A0M2NAC8</accession>
<dbReference type="RefSeq" id="WP_052740630.1">
    <property type="nucleotide sequence ID" value="NZ_LAYJ01000133.1"/>
</dbReference>
<dbReference type="Gene3D" id="3.30.420.40">
    <property type="match status" value="2"/>
</dbReference>
<keyword evidence="3" id="KW-1185">Reference proteome</keyword>
<gene>
    <name evidence="2" type="ORF">CHK_3027</name>
</gene>
<comment type="caution">
    <text evidence="2">The sequence shown here is derived from an EMBL/GenBank/DDBJ whole genome shotgun (WGS) entry which is preliminary data.</text>
</comment>
<proteinExistence type="inferred from homology"/>
<evidence type="ECO:0000313" key="3">
    <source>
        <dbReference type="Proteomes" id="UP000034076"/>
    </source>
</evidence>
<dbReference type="SUPFAM" id="SSF53067">
    <property type="entry name" value="Actin-like ATPase domain"/>
    <property type="match status" value="1"/>
</dbReference>
<dbReference type="PANTHER" id="PTHR18964:SF149">
    <property type="entry name" value="BIFUNCTIONAL UDP-N-ACETYLGLUCOSAMINE 2-EPIMERASE_N-ACETYLMANNOSAMINE KINASE"/>
    <property type="match status" value="1"/>
</dbReference>
<protein>
    <submittedName>
        <fullName evidence="2">ROK family Glucokinase with ambiguous substrate specificity</fullName>
    </submittedName>
</protein>
<dbReference type="EMBL" id="LAYJ01000133">
    <property type="protein sequence ID" value="KKI49449.1"/>
    <property type="molecule type" value="Genomic_DNA"/>
</dbReference>
<evidence type="ECO:0000256" key="1">
    <source>
        <dbReference type="ARBA" id="ARBA00006479"/>
    </source>
</evidence>
<dbReference type="OrthoDB" id="9810372at2"/>
<name>A0A0M2NAC8_9FIRM</name>
<comment type="similarity">
    <text evidence="1">Belongs to the ROK (NagC/XylR) family.</text>
</comment>
<keyword evidence="2" id="KW-0418">Kinase</keyword>
<dbReference type="InterPro" id="IPR000600">
    <property type="entry name" value="ROK"/>
</dbReference>
<dbReference type="InterPro" id="IPR043129">
    <property type="entry name" value="ATPase_NBD"/>
</dbReference>
<dbReference type="InterPro" id="IPR049874">
    <property type="entry name" value="ROK_cs"/>
</dbReference>
<dbReference type="Pfam" id="PF00480">
    <property type="entry name" value="ROK"/>
    <property type="match status" value="1"/>
</dbReference>